<protein>
    <submittedName>
        <fullName evidence="2">Uncharacterized protein</fullName>
    </submittedName>
</protein>
<evidence type="ECO:0000313" key="3">
    <source>
        <dbReference type="EMBL" id="CAB5078988.1"/>
    </source>
</evidence>
<evidence type="ECO:0000313" key="2">
    <source>
        <dbReference type="EMBL" id="CAB4241251.1"/>
    </source>
</evidence>
<sequence>MTVQGIRRGEDHAHAKLTEDQVRHLRKSCAPGSHGRGFSAFARRYGVDQSTIRDAVHGITWTHLAPAGAEIIAGNHRKKSRLLK</sequence>
<gene>
    <name evidence="3" type="ORF">UFOVP145_29</name>
    <name evidence="1" type="ORF">UFOVP4_45</name>
    <name evidence="2" type="ORF">UFOVP64_15</name>
</gene>
<evidence type="ECO:0000313" key="1">
    <source>
        <dbReference type="EMBL" id="CAB4120987.1"/>
    </source>
</evidence>
<name>A0A6J5T9K2_9CAUD</name>
<dbReference type="EMBL" id="LR798189">
    <property type="protein sequence ID" value="CAB5078988.1"/>
    <property type="molecule type" value="Genomic_DNA"/>
</dbReference>
<dbReference type="EMBL" id="LR797822">
    <property type="protein sequence ID" value="CAB4241251.1"/>
    <property type="molecule type" value="Genomic_DNA"/>
</dbReference>
<reference evidence="2" key="1">
    <citation type="submission" date="2020-05" db="EMBL/GenBank/DDBJ databases">
        <authorList>
            <person name="Chiriac C."/>
            <person name="Salcher M."/>
            <person name="Ghai R."/>
            <person name="Kavagutti S V."/>
        </authorList>
    </citation>
    <scope>NUCLEOTIDE SEQUENCE</scope>
</reference>
<proteinExistence type="predicted"/>
<accession>A0A6J5T9K2</accession>
<dbReference type="EMBL" id="LR796136">
    <property type="protein sequence ID" value="CAB4120987.1"/>
    <property type="molecule type" value="Genomic_DNA"/>
</dbReference>
<organism evidence="2">
    <name type="scientific">uncultured Caudovirales phage</name>
    <dbReference type="NCBI Taxonomy" id="2100421"/>
    <lineage>
        <taxon>Viruses</taxon>
        <taxon>Duplodnaviria</taxon>
        <taxon>Heunggongvirae</taxon>
        <taxon>Uroviricota</taxon>
        <taxon>Caudoviricetes</taxon>
        <taxon>Peduoviridae</taxon>
        <taxon>Maltschvirus</taxon>
        <taxon>Maltschvirus maltsch</taxon>
    </lineage>
</organism>